<accession>A0AAV4LJB8</accession>
<evidence type="ECO:0000256" key="1">
    <source>
        <dbReference type="ARBA" id="ARBA00004196"/>
    </source>
</evidence>
<dbReference type="PANTHER" id="PTHR46847:SF1">
    <property type="entry name" value="D-ALLOSE-BINDING PERIPLASMIC PROTEIN-RELATED"/>
    <property type="match status" value="1"/>
</dbReference>
<evidence type="ECO:0000259" key="5">
    <source>
        <dbReference type="Pfam" id="PF13407"/>
    </source>
</evidence>
<keyword evidence="3 4" id="KW-0732">Signal</keyword>
<evidence type="ECO:0000256" key="3">
    <source>
        <dbReference type="ARBA" id="ARBA00022729"/>
    </source>
</evidence>
<dbReference type="PROSITE" id="PS51257">
    <property type="entry name" value="PROKAR_LIPOPROTEIN"/>
    <property type="match status" value="1"/>
</dbReference>
<evidence type="ECO:0000313" key="7">
    <source>
        <dbReference type="Proteomes" id="UP001057291"/>
    </source>
</evidence>
<dbReference type="EMBL" id="BOQE01000001">
    <property type="protein sequence ID" value="GIM47972.1"/>
    <property type="molecule type" value="Genomic_DNA"/>
</dbReference>
<proteinExistence type="inferred from homology"/>
<evidence type="ECO:0000256" key="2">
    <source>
        <dbReference type="ARBA" id="ARBA00007639"/>
    </source>
</evidence>
<dbReference type="PANTHER" id="PTHR46847">
    <property type="entry name" value="D-ALLOSE-BINDING PERIPLASMIC PROTEIN-RELATED"/>
    <property type="match status" value="1"/>
</dbReference>
<dbReference type="GO" id="GO:0030246">
    <property type="term" value="F:carbohydrate binding"/>
    <property type="evidence" value="ECO:0007669"/>
    <property type="project" value="UniProtKB-ARBA"/>
</dbReference>
<protein>
    <submittedName>
        <fullName evidence="6">Sugar ABC transporter substrate-binding protein</fullName>
    </submittedName>
</protein>
<dbReference type="SUPFAM" id="SSF53822">
    <property type="entry name" value="Periplasmic binding protein-like I"/>
    <property type="match status" value="1"/>
</dbReference>
<gene>
    <name evidence="6" type="ORF">DNHGIG_35210</name>
</gene>
<reference evidence="6" key="1">
    <citation type="journal article" date="2023" name="Int. J. Syst. Evol. Microbiol.">
        <title>Collibacillus ludicampi gen. nov., sp. nov., a new soil bacterium of the family Alicyclobacillaceae.</title>
        <authorList>
            <person name="Jojima T."/>
            <person name="Ioku Y."/>
            <person name="Fukuta Y."/>
            <person name="Shirasaka N."/>
            <person name="Matsumura Y."/>
            <person name="Mori M."/>
        </authorList>
    </citation>
    <scope>NUCLEOTIDE SEQUENCE</scope>
    <source>
        <strain evidence="6">TP075</strain>
    </source>
</reference>
<dbReference type="InterPro" id="IPR028082">
    <property type="entry name" value="Peripla_BP_I"/>
</dbReference>
<dbReference type="Gene3D" id="3.40.50.2300">
    <property type="match status" value="2"/>
</dbReference>
<feature type="signal peptide" evidence="4">
    <location>
        <begin position="1"/>
        <end position="22"/>
    </location>
</feature>
<name>A0AAV4LJB8_9BACL</name>
<dbReference type="CDD" id="cd06322">
    <property type="entry name" value="PBP1_ABC_sugar_binding-like"/>
    <property type="match status" value="1"/>
</dbReference>
<dbReference type="InterPro" id="IPR025997">
    <property type="entry name" value="SBP_2_dom"/>
</dbReference>
<dbReference type="RefSeq" id="WP_282200898.1">
    <property type="nucleotide sequence ID" value="NZ_BOQE01000001.1"/>
</dbReference>
<keyword evidence="7" id="KW-1185">Reference proteome</keyword>
<feature type="domain" description="Periplasmic binding protein" evidence="5">
    <location>
        <begin position="45"/>
        <end position="297"/>
    </location>
</feature>
<dbReference type="GO" id="GO:0030313">
    <property type="term" value="C:cell envelope"/>
    <property type="evidence" value="ECO:0007669"/>
    <property type="project" value="UniProtKB-SubCell"/>
</dbReference>
<organism evidence="6 7">
    <name type="scientific">Collibacillus ludicampi</name>
    <dbReference type="NCBI Taxonomy" id="2771369"/>
    <lineage>
        <taxon>Bacteria</taxon>
        <taxon>Bacillati</taxon>
        <taxon>Bacillota</taxon>
        <taxon>Bacilli</taxon>
        <taxon>Bacillales</taxon>
        <taxon>Alicyclobacillaceae</taxon>
        <taxon>Collibacillus</taxon>
    </lineage>
</organism>
<sequence>MKKFGKLALKMLLVSGMVFLSACGTQGAANQGSEKKSDKKDYVIGASLLTQQHPFYVSLKNAMEEEARAQGVQLNVSIANQDLNKQLSDIEDFITKGVDAIIISPVDSKGVTAAINKAKAAHIPVITVDIPAVGAEADAHVATDNLTGGKMAGEEMAKALGGKGKVAIIDYPTVQSVIDRVTGFKEALAKYPDIKIVADQPGITRAEALSAAQNIIQANPDLNGIFGFGDDAALAAVAAVKSAGKEDQIKIIGFDGMQEARNAVKNEKSFFSVITQHPDQIGKDGLDTTLKILKGEKVDKVISIKPGVFGKDGEKN</sequence>
<evidence type="ECO:0000313" key="6">
    <source>
        <dbReference type="EMBL" id="GIM47972.1"/>
    </source>
</evidence>
<dbReference type="AlphaFoldDB" id="A0AAV4LJB8"/>
<feature type="chain" id="PRO_5043775029" evidence="4">
    <location>
        <begin position="23"/>
        <end position="316"/>
    </location>
</feature>
<comment type="similarity">
    <text evidence="2">Belongs to the bacterial solute-binding protein 2 family.</text>
</comment>
<comment type="caution">
    <text evidence="6">The sequence shown here is derived from an EMBL/GenBank/DDBJ whole genome shotgun (WGS) entry which is preliminary data.</text>
</comment>
<evidence type="ECO:0000256" key="4">
    <source>
        <dbReference type="SAM" id="SignalP"/>
    </source>
</evidence>
<dbReference type="Proteomes" id="UP001057291">
    <property type="component" value="Unassembled WGS sequence"/>
</dbReference>
<comment type="subcellular location">
    <subcellularLocation>
        <location evidence="1">Cell envelope</location>
    </subcellularLocation>
</comment>
<dbReference type="Pfam" id="PF13407">
    <property type="entry name" value="Peripla_BP_4"/>
    <property type="match status" value="1"/>
</dbReference>